<proteinExistence type="predicted"/>
<feature type="region of interest" description="Disordered" evidence="1">
    <location>
        <begin position="72"/>
        <end position="103"/>
    </location>
</feature>
<accession>A0A225USD5</accession>
<dbReference type="OrthoDB" id="116196at2759"/>
<dbReference type="AlphaFoldDB" id="A0A225USD5"/>
<dbReference type="EMBL" id="NBNE01012447">
    <property type="protein sequence ID" value="OWY95828.1"/>
    <property type="molecule type" value="Genomic_DNA"/>
</dbReference>
<sequence length="138" mass="14953">MTPITERSVSFDDSADYSDAKDDDEDDYLEGNAVVSELLEGAVVSVDHSAGVKALARNLAEALEEVFGLVENCDDDGSPGTLPSAAAGKATSQSTFNQRDTPQDYRETLELMKPKSSRARMFGPTLVRQAVWMEFVGE</sequence>
<gene>
    <name evidence="2" type="ORF">PHMEG_00034068</name>
</gene>
<reference evidence="3" key="1">
    <citation type="submission" date="2017-03" db="EMBL/GenBank/DDBJ databases">
        <title>Phytopthora megakarya and P. palmivora, two closely related causual agents of cacao black pod achieved similar genome size and gene model numbers by different mechanisms.</title>
        <authorList>
            <person name="Ali S."/>
            <person name="Shao J."/>
            <person name="Larry D.J."/>
            <person name="Kronmiller B."/>
            <person name="Shen D."/>
            <person name="Strem M.D."/>
            <person name="Melnick R.L."/>
            <person name="Guiltinan M.J."/>
            <person name="Tyler B.M."/>
            <person name="Meinhardt L.W."/>
            <person name="Bailey B.A."/>
        </authorList>
    </citation>
    <scope>NUCLEOTIDE SEQUENCE [LARGE SCALE GENOMIC DNA]</scope>
    <source>
        <strain evidence="3">zdho120</strain>
    </source>
</reference>
<evidence type="ECO:0008006" key="4">
    <source>
        <dbReference type="Google" id="ProtNLM"/>
    </source>
</evidence>
<keyword evidence="3" id="KW-1185">Reference proteome</keyword>
<dbReference type="Proteomes" id="UP000198211">
    <property type="component" value="Unassembled WGS sequence"/>
</dbReference>
<feature type="compositionally biased region" description="Acidic residues" evidence="1">
    <location>
        <begin position="13"/>
        <end position="26"/>
    </location>
</feature>
<protein>
    <recommendedName>
        <fullName evidence="4">Eukaryotic/viral aspartic protease</fullName>
    </recommendedName>
</protein>
<name>A0A225USD5_9STRA</name>
<evidence type="ECO:0000313" key="2">
    <source>
        <dbReference type="EMBL" id="OWY95828.1"/>
    </source>
</evidence>
<evidence type="ECO:0000313" key="3">
    <source>
        <dbReference type="Proteomes" id="UP000198211"/>
    </source>
</evidence>
<organism evidence="2 3">
    <name type="scientific">Phytophthora megakarya</name>
    <dbReference type="NCBI Taxonomy" id="4795"/>
    <lineage>
        <taxon>Eukaryota</taxon>
        <taxon>Sar</taxon>
        <taxon>Stramenopiles</taxon>
        <taxon>Oomycota</taxon>
        <taxon>Peronosporomycetes</taxon>
        <taxon>Peronosporales</taxon>
        <taxon>Peronosporaceae</taxon>
        <taxon>Phytophthora</taxon>
    </lineage>
</organism>
<comment type="caution">
    <text evidence="2">The sequence shown here is derived from an EMBL/GenBank/DDBJ whole genome shotgun (WGS) entry which is preliminary data.</text>
</comment>
<evidence type="ECO:0000256" key="1">
    <source>
        <dbReference type="SAM" id="MobiDB-lite"/>
    </source>
</evidence>
<feature type="region of interest" description="Disordered" evidence="1">
    <location>
        <begin position="1"/>
        <end position="26"/>
    </location>
</feature>
<feature type="compositionally biased region" description="Polar residues" evidence="1">
    <location>
        <begin position="90"/>
        <end position="100"/>
    </location>
</feature>